<dbReference type="Gene3D" id="1.10.510.10">
    <property type="entry name" value="Transferase(Phosphotransferase) domain 1"/>
    <property type="match status" value="1"/>
</dbReference>
<evidence type="ECO:0000256" key="9">
    <source>
        <dbReference type="ARBA" id="ARBA00022777"/>
    </source>
</evidence>
<dbReference type="EMBL" id="JBFOLJ010000008">
    <property type="protein sequence ID" value="KAL2515314.1"/>
    <property type="molecule type" value="Genomic_DNA"/>
</dbReference>
<keyword evidence="6" id="KW-0732">Signal</keyword>
<dbReference type="PROSITE" id="PS50011">
    <property type="entry name" value="PROTEIN_KINASE_DOM"/>
    <property type="match status" value="1"/>
</dbReference>
<reference evidence="21" key="1">
    <citation type="submission" date="2024-07" db="EMBL/GenBank/DDBJ databases">
        <title>Two chromosome-level genome assemblies of Korean endemic species Abeliophyllum distichum and Forsythia ovata (Oleaceae).</title>
        <authorList>
            <person name="Jang H."/>
        </authorList>
    </citation>
    <scope>NUCLEOTIDE SEQUENCE [LARGE SCALE GENOMIC DNA]</scope>
</reference>
<evidence type="ECO:0000256" key="2">
    <source>
        <dbReference type="ARBA" id="ARBA00022527"/>
    </source>
</evidence>
<keyword evidence="13" id="KW-0675">Receptor</keyword>
<evidence type="ECO:0000256" key="10">
    <source>
        <dbReference type="ARBA" id="ARBA00022840"/>
    </source>
</evidence>
<comment type="catalytic activity">
    <reaction evidence="16">
        <text>L-threonyl-[protein] + ATP = O-phospho-L-threonyl-[protein] + ADP + H(+)</text>
        <dbReference type="Rhea" id="RHEA:46608"/>
        <dbReference type="Rhea" id="RHEA-COMP:11060"/>
        <dbReference type="Rhea" id="RHEA-COMP:11605"/>
        <dbReference type="ChEBI" id="CHEBI:15378"/>
        <dbReference type="ChEBI" id="CHEBI:30013"/>
        <dbReference type="ChEBI" id="CHEBI:30616"/>
        <dbReference type="ChEBI" id="CHEBI:61977"/>
        <dbReference type="ChEBI" id="CHEBI:456216"/>
    </reaction>
</comment>
<evidence type="ECO:0000256" key="8">
    <source>
        <dbReference type="ARBA" id="ARBA00022741"/>
    </source>
</evidence>
<dbReference type="FunFam" id="3.30.430.20:FF:000015">
    <property type="entry name" value="Cysteine-rich receptor-like protein kinase 3"/>
    <property type="match status" value="1"/>
</dbReference>
<evidence type="ECO:0000313" key="21">
    <source>
        <dbReference type="Proteomes" id="UP001604277"/>
    </source>
</evidence>
<proteinExistence type="predicted"/>
<comment type="subcellular location">
    <subcellularLocation>
        <location evidence="1">Membrane</location>
        <topology evidence="1">Single-pass membrane protein</topology>
    </subcellularLocation>
</comment>
<dbReference type="GO" id="GO:0016020">
    <property type="term" value="C:membrane"/>
    <property type="evidence" value="ECO:0007669"/>
    <property type="project" value="UniProtKB-SubCell"/>
</dbReference>
<evidence type="ECO:0000256" key="12">
    <source>
        <dbReference type="ARBA" id="ARBA00023136"/>
    </source>
</evidence>
<keyword evidence="7" id="KW-0677">Repeat</keyword>
<dbReference type="SMART" id="SM00220">
    <property type="entry name" value="S_TKc"/>
    <property type="match status" value="1"/>
</dbReference>
<dbReference type="Gene3D" id="3.30.430.20">
    <property type="entry name" value="Gnk2 domain, C-X8-C-X2-C motif"/>
    <property type="match status" value="2"/>
</dbReference>
<dbReference type="FunFam" id="3.30.200.20:FF:000177">
    <property type="entry name" value="Cysteine-rich receptor-like protein kinase 2"/>
    <property type="match status" value="1"/>
</dbReference>
<protein>
    <submittedName>
        <fullName evidence="20">Cysteine-rich receptor-like protein kinase 42</fullName>
    </submittedName>
</protein>
<evidence type="ECO:0000256" key="14">
    <source>
        <dbReference type="ARBA" id="ARBA00023180"/>
    </source>
</evidence>
<keyword evidence="9" id="KW-0418">Kinase</keyword>
<comment type="caution">
    <text evidence="20">The sequence shown here is derived from an EMBL/GenBank/DDBJ whole genome shotgun (WGS) entry which is preliminary data.</text>
</comment>
<keyword evidence="21" id="KW-1185">Reference proteome</keyword>
<dbReference type="Pfam" id="PF07714">
    <property type="entry name" value="PK_Tyr_Ser-Thr"/>
    <property type="match status" value="1"/>
</dbReference>
<keyword evidence="11 17" id="KW-1133">Transmembrane helix</keyword>
<keyword evidence="8" id="KW-0547">Nucleotide-binding</keyword>
<evidence type="ECO:0000256" key="17">
    <source>
        <dbReference type="SAM" id="Phobius"/>
    </source>
</evidence>
<name>A0ABD1TRH6_9LAMI</name>
<comment type="catalytic activity">
    <reaction evidence="15">
        <text>L-seryl-[protein] + ATP = O-phospho-L-seryl-[protein] + ADP + H(+)</text>
        <dbReference type="Rhea" id="RHEA:17989"/>
        <dbReference type="Rhea" id="RHEA-COMP:9863"/>
        <dbReference type="Rhea" id="RHEA-COMP:11604"/>
        <dbReference type="ChEBI" id="CHEBI:15378"/>
        <dbReference type="ChEBI" id="CHEBI:29999"/>
        <dbReference type="ChEBI" id="CHEBI:30616"/>
        <dbReference type="ChEBI" id="CHEBI:83421"/>
        <dbReference type="ChEBI" id="CHEBI:456216"/>
    </reaction>
</comment>
<evidence type="ECO:0000256" key="3">
    <source>
        <dbReference type="ARBA" id="ARBA00022553"/>
    </source>
</evidence>
<evidence type="ECO:0000256" key="6">
    <source>
        <dbReference type="ARBA" id="ARBA00022729"/>
    </source>
</evidence>
<keyword evidence="4" id="KW-0808">Transferase</keyword>
<feature type="domain" description="Gnk2-homologous" evidence="19">
    <location>
        <begin position="85"/>
        <end position="191"/>
    </location>
</feature>
<feature type="transmembrane region" description="Helical" evidence="17">
    <location>
        <begin position="214"/>
        <end position="235"/>
    </location>
</feature>
<keyword evidence="5 17" id="KW-0812">Transmembrane</keyword>
<dbReference type="PROSITE" id="PS00108">
    <property type="entry name" value="PROTEIN_KINASE_ST"/>
    <property type="match status" value="1"/>
</dbReference>
<keyword evidence="12 17" id="KW-0472">Membrane</keyword>
<evidence type="ECO:0000256" key="7">
    <source>
        <dbReference type="ARBA" id="ARBA00022737"/>
    </source>
</evidence>
<dbReference type="InterPro" id="IPR038408">
    <property type="entry name" value="GNK2_sf"/>
</dbReference>
<dbReference type="CDD" id="cd23509">
    <property type="entry name" value="Gnk2-like"/>
    <property type="match status" value="2"/>
</dbReference>
<dbReference type="CDD" id="cd14066">
    <property type="entry name" value="STKc_IRAK"/>
    <property type="match status" value="1"/>
</dbReference>
<accession>A0ABD1TRH6</accession>
<dbReference type="PROSITE" id="PS51473">
    <property type="entry name" value="GNK2"/>
    <property type="match status" value="2"/>
</dbReference>
<keyword evidence="3" id="KW-0597">Phosphoprotein</keyword>
<dbReference type="AlphaFoldDB" id="A0ABD1TRH6"/>
<dbReference type="InterPro" id="IPR011009">
    <property type="entry name" value="Kinase-like_dom_sf"/>
</dbReference>
<evidence type="ECO:0000256" key="15">
    <source>
        <dbReference type="ARBA" id="ARBA00047558"/>
    </source>
</evidence>
<dbReference type="PANTHER" id="PTHR47973">
    <property type="entry name" value="CYSTEINE-RICH RECEPTOR-LIKE PROTEIN KINASE 3"/>
    <property type="match status" value="1"/>
</dbReference>
<dbReference type="InterPro" id="IPR000719">
    <property type="entry name" value="Prot_kinase_dom"/>
</dbReference>
<organism evidence="20 21">
    <name type="scientific">Forsythia ovata</name>
    <dbReference type="NCBI Taxonomy" id="205694"/>
    <lineage>
        <taxon>Eukaryota</taxon>
        <taxon>Viridiplantae</taxon>
        <taxon>Streptophyta</taxon>
        <taxon>Embryophyta</taxon>
        <taxon>Tracheophyta</taxon>
        <taxon>Spermatophyta</taxon>
        <taxon>Magnoliopsida</taxon>
        <taxon>eudicotyledons</taxon>
        <taxon>Gunneridae</taxon>
        <taxon>Pentapetalae</taxon>
        <taxon>asterids</taxon>
        <taxon>lamiids</taxon>
        <taxon>Lamiales</taxon>
        <taxon>Oleaceae</taxon>
        <taxon>Forsythieae</taxon>
        <taxon>Forsythia</taxon>
    </lineage>
</organism>
<feature type="domain" description="Gnk2-homologous" evidence="19">
    <location>
        <begin position="1"/>
        <end position="76"/>
    </location>
</feature>
<evidence type="ECO:0000313" key="20">
    <source>
        <dbReference type="EMBL" id="KAL2515314.1"/>
    </source>
</evidence>
<keyword evidence="2" id="KW-0723">Serine/threonine-protein kinase</keyword>
<keyword evidence="14" id="KW-0325">Glycoprotein</keyword>
<evidence type="ECO:0000256" key="1">
    <source>
        <dbReference type="ARBA" id="ARBA00004167"/>
    </source>
</evidence>
<evidence type="ECO:0000256" key="13">
    <source>
        <dbReference type="ARBA" id="ARBA00023170"/>
    </source>
</evidence>
<dbReference type="Pfam" id="PF01657">
    <property type="entry name" value="Stress-antifung"/>
    <property type="match status" value="2"/>
</dbReference>
<dbReference type="InterPro" id="IPR008271">
    <property type="entry name" value="Ser/Thr_kinase_AS"/>
</dbReference>
<gene>
    <name evidence="20" type="ORF">Fot_29285</name>
</gene>
<keyword evidence="10" id="KW-0067">ATP-binding</keyword>
<sequence>MKTLDGLIQKNQFGTHSISSPKPDIFGLAQCHKDLSPKDCKVCFAEAKKKLDGCLPAIGGSIYLEGCFVRYEQYNFWGEYVEKVKKLENKCGNPTDITRDKYMKADFASKVNEAVMNVTLTAASNEGFGSTEVKQGLISVYAIGQCWNTLDAQNCTLCLNEAGVEIDMCLPGAEGQVLNAGCYLRYSTHNFFSNGTATTLDNDGGNAEPTLPIVLIPVSVLLVLFSALGAYLGYVRFSKRKHECKKVAGMPSSFQASELNFKYEMLEKATDLFHPSNKLGEGGAGTVYKGTLPNGTVVAVKRLFFNTRQWADEFFNEVNSISGIQHKNLVRLYGCSIEGPESLLVYEFVPNKNLDQILFDRKISQPVSWHTRLNVIFGIAEGLAHLHEGCQAKIIHRDIKSSNILLDENLTPKIADFGLARRVNSDKSHISTGVAGTLGYLAPEYLVQGCLTEKADIYAFGVLSIEIVCGRKNSVFVNNSVLQSVWENYESKTINRSIDTRLNGNFHEEEASRVLRIGLLCTQTHRLLRPSMSEVVQMLRDDKIVVPNPEQPPFQNSSLLAADDTTKSSGVNSLSSNWHSTYDIVSTGSADFASFMSSQSRITQHFNEEMF</sequence>
<evidence type="ECO:0000256" key="5">
    <source>
        <dbReference type="ARBA" id="ARBA00022692"/>
    </source>
</evidence>
<dbReference type="InterPro" id="IPR001245">
    <property type="entry name" value="Ser-Thr/Tyr_kinase_cat_dom"/>
</dbReference>
<evidence type="ECO:0000256" key="11">
    <source>
        <dbReference type="ARBA" id="ARBA00022989"/>
    </source>
</evidence>
<evidence type="ECO:0000259" key="18">
    <source>
        <dbReference type="PROSITE" id="PS50011"/>
    </source>
</evidence>
<dbReference type="FunFam" id="1.10.510.10:FF:000336">
    <property type="entry name" value="Cysteine-rich receptor-like protein kinase 2"/>
    <property type="match status" value="1"/>
</dbReference>
<dbReference type="GO" id="GO:0004674">
    <property type="term" value="F:protein serine/threonine kinase activity"/>
    <property type="evidence" value="ECO:0007669"/>
    <property type="project" value="UniProtKB-KW"/>
</dbReference>
<dbReference type="InterPro" id="IPR002902">
    <property type="entry name" value="GNK2"/>
</dbReference>
<dbReference type="Gene3D" id="3.30.200.20">
    <property type="entry name" value="Phosphorylase Kinase, domain 1"/>
    <property type="match status" value="1"/>
</dbReference>
<evidence type="ECO:0000259" key="19">
    <source>
        <dbReference type="PROSITE" id="PS51473"/>
    </source>
</evidence>
<feature type="domain" description="Protein kinase" evidence="18">
    <location>
        <begin position="273"/>
        <end position="528"/>
    </location>
</feature>
<dbReference type="InterPro" id="IPR052059">
    <property type="entry name" value="CR_Ser/Thr_kinase"/>
</dbReference>
<dbReference type="Proteomes" id="UP001604277">
    <property type="component" value="Unassembled WGS sequence"/>
</dbReference>
<evidence type="ECO:0000256" key="4">
    <source>
        <dbReference type="ARBA" id="ARBA00022679"/>
    </source>
</evidence>
<dbReference type="GO" id="GO:0005524">
    <property type="term" value="F:ATP binding"/>
    <property type="evidence" value="ECO:0007669"/>
    <property type="project" value="UniProtKB-KW"/>
</dbReference>
<dbReference type="SUPFAM" id="SSF56112">
    <property type="entry name" value="Protein kinase-like (PK-like)"/>
    <property type="match status" value="1"/>
</dbReference>
<evidence type="ECO:0000256" key="16">
    <source>
        <dbReference type="ARBA" id="ARBA00047951"/>
    </source>
</evidence>